<dbReference type="InterPro" id="IPR010809">
    <property type="entry name" value="FliD_C"/>
</dbReference>
<evidence type="ECO:0000256" key="1">
    <source>
        <dbReference type="ARBA" id="ARBA00004365"/>
    </source>
</evidence>
<feature type="domain" description="Flagellar hook-associated protein 2 C-terminal" evidence="11">
    <location>
        <begin position="717"/>
        <end position="883"/>
    </location>
</feature>
<keyword evidence="4" id="KW-0808">Transferase</keyword>
<accession>A0AAE0TAU6</accession>
<evidence type="ECO:0000256" key="2">
    <source>
        <dbReference type="ARBA" id="ARBA00009764"/>
    </source>
</evidence>
<evidence type="ECO:0000256" key="4">
    <source>
        <dbReference type="ARBA" id="ARBA00022676"/>
    </source>
</evidence>
<comment type="subcellular location">
    <subcellularLocation>
        <location evidence="1">Bacterial flagellum</location>
    </subcellularLocation>
</comment>
<dbReference type="InterPro" id="IPR003481">
    <property type="entry name" value="FliD_N"/>
</dbReference>
<evidence type="ECO:0000259" key="11">
    <source>
        <dbReference type="Pfam" id="PF07195"/>
    </source>
</evidence>
<evidence type="ECO:0000256" key="8">
    <source>
        <dbReference type="ARBA" id="ARBA00033192"/>
    </source>
</evidence>
<dbReference type="PANTHER" id="PTHR30288">
    <property type="entry name" value="FLAGELLAR CAP/ASSEMBLY PROTEIN FLID"/>
    <property type="match status" value="1"/>
</dbReference>
<evidence type="ECO:0000256" key="6">
    <source>
        <dbReference type="ARBA" id="ARBA00023143"/>
    </source>
</evidence>
<dbReference type="SUPFAM" id="SSF53756">
    <property type="entry name" value="UDP-Glycosyltransferase/glycogen phosphorylase"/>
    <property type="match status" value="1"/>
</dbReference>
<reference evidence="12" key="2">
    <citation type="journal article" date="2021" name="Genome Biol. Evol.">
        <title>Developing a high-quality reference genome for a parasitic bivalve with doubly uniparental inheritance (Bivalvia: Unionida).</title>
        <authorList>
            <person name="Smith C.H."/>
        </authorList>
    </citation>
    <scope>NUCLEOTIDE SEQUENCE</scope>
    <source>
        <strain evidence="12">CHS0354</strain>
        <tissue evidence="12">Mantle</tissue>
    </source>
</reference>
<keyword evidence="6" id="KW-0975">Bacterial flagellum</keyword>
<evidence type="ECO:0000256" key="3">
    <source>
        <dbReference type="ARBA" id="ARBA00011255"/>
    </source>
</evidence>
<dbReference type="EMBL" id="JAEAOA010001141">
    <property type="protein sequence ID" value="KAK3606966.1"/>
    <property type="molecule type" value="Genomic_DNA"/>
</dbReference>
<keyword evidence="4" id="KW-0328">Glycosyltransferase</keyword>
<sequence>MPSYHEGFGLPILEAMSCGTCVIGSNTTSIPEVLNFPEALFDPYEPVSIHADIRHIAYAIDLNNTVKHRNKRLYVDISELVKRDAKTGIQRVTRSILNELLKNPPPEYEVYPVYAETTYVGYRHANTYIKKIYSAGGVNPNGKGLIGFNGQIDTTEVINKIVEAESKRTEPVKAHIDKRQKEVDAWTQIKTLMENVRGKSDTLSKFNTWENKLATSSMPDVMTVKATKDAKPGKTNIAVDKTALNHQVISNMIPDGKADIGYGKIKIQIGYEDPKEIDIEPGMKVDDVVKKINESDLGVEAAIIQADDTGENFQMVLTSKQKGWKGRMTIEFGLTSGKYALDFNSFYTQPDGWVFKNRELAKPETIQEGDSSTSVPTFSGNYVGEEDLEIKFSAINSGTVGAENQLKVKWEDNLGRSGELDLSSFAYSPNRDVMITDGIYVRFPKGTIVQNEQFTVKAKPDESGLWYVPDDEEPSKIYKPTPWKKIEEMPAAKISGKFTGDDDMYYFTVRKSGIIGKSESVIVDYYSDNGQKGELLLGAGYKPGTEIDIGQGLKISFASGTLLKDASTSFEAMEKRSGIFWWLNNGDDIEPETTKPLAWTFPDEEPGEMSLNPADLRDRTDKKSNVKPVISGYYTGNQQKTYTFTVEGNGTVGQSEILNLRWKVSLGGEGRLKIINTYTAGDALEFDEGLSISVPTGELTDGDYLTFEAFSPVIQAAQDAVIRLNATPEGGGLTLRSSDNIFKDAIEGLTLETVKSSKDIVTITVENDANTPKTAIKDFVQNYNDLLGYLREASKYDPQTKIAGPLQADNNVSFIRDALSRMMIDTVKGLPTEANMSTYAGITFNKEGKLDFDEKKFDEKLSDNILKVAKIFSIASDASIKGLQLIDLTEKTNVNGSELALAITQLPTKGVYTSGVLGDYVLINEDNDTYKFEINGRETNDTKIVHGVYSRKEFRDMIDKLLHKDEALSKTKFNVLLQEDRLVIEADTYGSNSEVKVTTPLDINSYNEEFALVTGVSVKGEDIKANLEGIELEGAGKILRGVQGTRFEGLRLFADIDPDKIKPEEMNGTLRLTKGIAARTSEYFANQLNKGTGVNKRLSDINDRISDQKKQLDKINEGINRKKDDLVKRFGAMESAVSGLRAQQSNIQGQLASLS</sequence>
<evidence type="ECO:0000259" key="10">
    <source>
        <dbReference type="Pfam" id="PF02465"/>
    </source>
</evidence>
<dbReference type="InterPro" id="IPR040026">
    <property type="entry name" value="FliD"/>
</dbReference>
<dbReference type="Proteomes" id="UP001195483">
    <property type="component" value="Unassembled WGS sequence"/>
</dbReference>
<comment type="caution">
    <text evidence="12">The sequence shown here is derived from an EMBL/GenBank/DDBJ whole genome shotgun (WGS) entry which is preliminary data.</text>
</comment>
<dbReference type="PANTHER" id="PTHR30288:SF0">
    <property type="entry name" value="FLAGELLAR HOOK-ASSOCIATED PROTEIN 2"/>
    <property type="match status" value="1"/>
</dbReference>
<evidence type="ECO:0000313" key="12">
    <source>
        <dbReference type="EMBL" id="KAK3606966.1"/>
    </source>
</evidence>
<keyword evidence="5" id="KW-0175">Coiled coil</keyword>
<evidence type="ECO:0000256" key="5">
    <source>
        <dbReference type="ARBA" id="ARBA00023054"/>
    </source>
</evidence>
<evidence type="ECO:0000313" key="13">
    <source>
        <dbReference type="Proteomes" id="UP001195483"/>
    </source>
</evidence>
<evidence type="ECO:0000259" key="9">
    <source>
        <dbReference type="Pfam" id="PF00534"/>
    </source>
</evidence>
<protein>
    <recommendedName>
        <fullName evidence="8">Filament cap protein</fullName>
    </recommendedName>
    <alternativeName>
        <fullName evidence="7">Flagellar cap protein</fullName>
    </alternativeName>
</protein>
<keyword evidence="13" id="KW-1185">Reference proteome</keyword>
<dbReference type="InterPro" id="IPR001296">
    <property type="entry name" value="Glyco_trans_1"/>
</dbReference>
<comment type="similarity">
    <text evidence="2">Belongs to the FliD family.</text>
</comment>
<name>A0AAE0TAU6_9BIVA</name>
<dbReference type="Gene3D" id="3.40.50.2000">
    <property type="entry name" value="Glycogen Phosphorylase B"/>
    <property type="match status" value="1"/>
</dbReference>
<dbReference type="Pfam" id="PF00534">
    <property type="entry name" value="Glycos_transf_1"/>
    <property type="match status" value="1"/>
</dbReference>
<reference evidence="12" key="3">
    <citation type="submission" date="2023-05" db="EMBL/GenBank/DDBJ databases">
        <authorList>
            <person name="Smith C.H."/>
        </authorList>
    </citation>
    <scope>NUCLEOTIDE SEQUENCE</scope>
    <source>
        <strain evidence="12">CHS0354</strain>
        <tissue evidence="12">Mantle</tissue>
    </source>
</reference>
<proteinExistence type="inferred from homology"/>
<feature type="domain" description="Flagellar hook-associated protein 2 N-terminal" evidence="10">
    <location>
        <begin position="151"/>
        <end position="245"/>
    </location>
</feature>
<evidence type="ECO:0000256" key="7">
    <source>
        <dbReference type="ARBA" id="ARBA00033074"/>
    </source>
</evidence>
<gene>
    <name evidence="12" type="ORF">CHS0354_018562</name>
</gene>
<dbReference type="GO" id="GO:0007155">
    <property type="term" value="P:cell adhesion"/>
    <property type="evidence" value="ECO:0007669"/>
    <property type="project" value="InterPro"/>
</dbReference>
<comment type="subunit">
    <text evidence="3">Homopentamer.</text>
</comment>
<reference evidence="12" key="1">
    <citation type="journal article" date="2021" name="Genome Biol. Evol.">
        <title>A High-Quality Reference Genome for a Parasitic Bivalve with Doubly Uniparental Inheritance (Bivalvia: Unionida).</title>
        <authorList>
            <person name="Smith C.H."/>
        </authorList>
    </citation>
    <scope>NUCLEOTIDE SEQUENCE</scope>
    <source>
        <strain evidence="12">CHS0354</strain>
    </source>
</reference>
<feature type="domain" description="Glycosyl transferase family 1" evidence="9">
    <location>
        <begin position="1"/>
        <end position="55"/>
    </location>
</feature>
<dbReference type="AlphaFoldDB" id="A0AAE0TAU6"/>
<dbReference type="Pfam" id="PF02465">
    <property type="entry name" value="FliD_N"/>
    <property type="match status" value="1"/>
</dbReference>
<dbReference type="Pfam" id="PF07195">
    <property type="entry name" value="FliD_C"/>
    <property type="match status" value="1"/>
</dbReference>
<organism evidence="12 13">
    <name type="scientific">Potamilus streckersoni</name>
    <dbReference type="NCBI Taxonomy" id="2493646"/>
    <lineage>
        <taxon>Eukaryota</taxon>
        <taxon>Metazoa</taxon>
        <taxon>Spiralia</taxon>
        <taxon>Lophotrochozoa</taxon>
        <taxon>Mollusca</taxon>
        <taxon>Bivalvia</taxon>
        <taxon>Autobranchia</taxon>
        <taxon>Heteroconchia</taxon>
        <taxon>Palaeoheterodonta</taxon>
        <taxon>Unionida</taxon>
        <taxon>Unionoidea</taxon>
        <taxon>Unionidae</taxon>
        <taxon>Ambleminae</taxon>
        <taxon>Lampsilini</taxon>
        <taxon>Potamilus</taxon>
    </lineage>
</organism>
<dbReference type="GO" id="GO:0016757">
    <property type="term" value="F:glycosyltransferase activity"/>
    <property type="evidence" value="ECO:0007669"/>
    <property type="project" value="UniProtKB-KW"/>
</dbReference>